<dbReference type="PANTHER" id="PTHR33392">
    <property type="entry name" value="POLYISOPRENYL-TEICHOIC ACID--PEPTIDOGLYCAN TEICHOIC ACID TRANSFERASE TAGU"/>
    <property type="match status" value="1"/>
</dbReference>
<evidence type="ECO:0000256" key="8">
    <source>
        <dbReference type="ARBA" id="ARBA00023136"/>
    </source>
</evidence>
<evidence type="ECO:0000256" key="3">
    <source>
        <dbReference type="ARBA" id="ARBA00022475"/>
    </source>
</evidence>
<comment type="caution">
    <text evidence="15">The sequence shown here is derived from an EMBL/GenBank/DDBJ whole genome shotgun (WGS) entry which is preliminary data.</text>
</comment>
<evidence type="ECO:0000256" key="13">
    <source>
        <dbReference type="SAM" id="Phobius"/>
    </source>
</evidence>
<feature type="region of interest" description="Disordered" evidence="12">
    <location>
        <begin position="71"/>
        <end position="116"/>
    </location>
</feature>
<dbReference type="Proteomes" id="UP000475928">
    <property type="component" value="Unassembled WGS sequence"/>
</dbReference>
<keyword evidence="8 13" id="KW-0472">Membrane</keyword>
<feature type="compositionally biased region" description="Basic and acidic residues" evidence="12">
    <location>
        <begin position="37"/>
        <end position="47"/>
    </location>
</feature>
<feature type="domain" description="Cell envelope-related transcriptional attenuator" evidence="14">
    <location>
        <begin position="186"/>
        <end position="360"/>
    </location>
</feature>
<evidence type="ECO:0000313" key="16">
    <source>
        <dbReference type="Proteomes" id="UP000475928"/>
    </source>
</evidence>
<dbReference type="InterPro" id="IPR004474">
    <property type="entry name" value="LytR_CpsA_psr"/>
</dbReference>
<proteinExistence type="inferred from homology"/>
<dbReference type="Gene3D" id="3.40.630.190">
    <property type="entry name" value="LCP protein"/>
    <property type="match status" value="1"/>
</dbReference>
<keyword evidence="6 13" id="KW-1133">Transmembrane helix</keyword>
<evidence type="ECO:0000256" key="10">
    <source>
        <dbReference type="ARBA" id="ARBA00037178"/>
    </source>
</evidence>
<evidence type="ECO:0000256" key="5">
    <source>
        <dbReference type="ARBA" id="ARBA00022968"/>
    </source>
</evidence>
<dbReference type="NCBIfam" id="TIGR00350">
    <property type="entry name" value="lytR_cpsA_psr"/>
    <property type="match status" value="1"/>
</dbReference>
<keyword evidence="3" id="KW-1003">Cell membrane</keyword>
<feature type="transmembrane region" description="Helical" evidence="13">
    <location>
        <begin position="122"/>
        <end position="142"/>
    </location>
</feature>
<evidence type="ECO:0000256" key="9">
    <source>
        <dbReference type="ARBA" id="ARBA00023163"/>
    </source>
</evidence>
<comment type="similarity">
    <text evidence="2">Belongs to the LytR/CpsA/Psr (LCP) family.</text>
</comment>
<evidence type="ECO:0000256" key="6">
    <source>
        <dbReference type="ARBA" id="ARBA00022989"/>
    </source>
</evidence>
<dbReference type="InterPro" id="IPR050922">
    <property type="entry name" value="LytR/CpsA/Psr_CW_biosynth"/>
</dbReference>
<gene>
    <name evidence="15" type="ORF">Hs20B_05510</name>
</gene>
<protein>
    <recommendedName>
        <fullName evidence="11">Regulatory protein MsrR</fullName>
    </recommendedName>
</protein>
<dbReference type="AlphaFoldDB" id="A0A6A0B643"/>
<keyword evidence="16" id="KW-1185">Reference proteome</keyword>
<dbReference type="EMBL" id="BLLH01000002">
    <property type="protein sequence ID" value="GFH40153.1"/>
    <property type="molecule type" value="Genomic_DNA"/>
</dbReference>
<keyword evidence="9" id="KW-0804">Transcription</keyword>
<keyword evidence="4 13" id="KW-0812">Transmembrane</keyword>
<evidence type="ECO:0000313" key="15">
    <source>
        <dbReference type="EMBL" id="GFH40153.1"/>
    </source>
</evidence>
<comment type="function">
    <text evidence="10">Involved in SarA attenuation. Affects resistance to oxacillin and teicoplanin, as well as the synthesis of virulence factors.</text>
</comment>
<reference evidence="15 16" key="1">
    <citation type="submission" date="2020-02" db="EMBL/GenBank/DDBJ databases">
        <title>Draft genome sequence of Lactococcus sp. Hs20B0-1.</title>
        <authorList>
            <person name="Noda S."/>
            <person name="Yuki M."/>
            <person name="Ohkuma M."/>
        </authorList>
    </citation>
    <scope>NUCLEOTIDE SEQUENCE [LARGE SCALE GENOMIC DNA]</scope>
    <source>
        <strain evidence="15 16">Hs20B0-1</strain>
    </source>
</reference>
<dbReference type="GO" id="GO:0005886">
    <property type="term" value="C:plasma membrane"/>
    <property type="evidence" value="ECO:0007669"/>
    <property type="project" value="UniProtKB-SubCell"/>
</dbReference>
<comment type="subcellular location">
    <subcellularLocation>
        <location evidence="1">Cell membrane</location>
        <topology evidence="1">Single-pass type II membrane protein</topology>
    </subcellularLocation>
</comment>
<accession>A0A6A0B643</accession>
<evidence type="ECO:0000256" key="2">
    <source>
        <dbReference type="ARBA" id="ARBA00006068"/>
    </source>
</evidence>
<evidence type="ECO:0000256" key="7">
    <source>
        <dbReference type="ARBA" id="ARBA00023015"/>
    </source>
</evidence>
<feature type="region of interest" description="Disordered" evidence="12">
    <location>
        <begin position="32"/>
        <end position="52"/>
    </location>
</feature>
<keyword evidence="5" id="KW-0735">Signal-anchor</keyword>
<evidence type="ECO:0000256" key="12">
    <source>
        <dbReference type="SAM" id="MobiDB-lite"/>
    </source>
</evidence>
<dbReference type="RefSeq" id="WP_172355440.1">
    <property type="nucleotide sequence ID" value="NZ_BLLH01000002.1"/>
</dbReference>
<evidence type="ECO:0000259" key="14">
    <source>
        <dbReference type="Pfam" id="PF03816"/>
    </source>
</evidence>
<evidence type="ECO:0000256" key="11">
    <source>
        <dbReference type="ARBA" id="ARBA00040752"/>
    </source>
</evidence>
<evidence type="ECO:0000256" key="4">
    <source>
        <dbReference type="ARBA" id="ARBA00022692"/>
    </source>
</evidence>
<name>A0A6A0B643_9LACT</name>
<feature type="compositionally biased region" description="Basic residues" evidence="12">
    <location>
        <begin position="105"/>
        <end position="116"/>
    </location>
</feature>
<sequence>MDPRIKLRIEYLKANLKYLNDNELAEYNRLTGQSLSHDPKPNARTSHEQAVWSDVDTDYNQTASRDNVYHNSYDDIENNHHQNSKGQALSAGFRKQLKPKNTAPKSKKPKKQRKKASFWKKVRRVIVLILLLMIGFFIWGYYRGKTNAPDGLKTEKFAGEKPSSGATNILILGTDQRDFQTTGDARSDSIMVMQINNKDNKVKLVSFMRDTLVYQPGVSQYGADTKLNVAYNIGEQEGNEGADYMREVLKQNFDINIQYYALVNFNSFATVIDSLYPFGVKIDAQFSTIDGKKVDSVDVPDDLNWTPTHQNPIQTIKVGKQRMDGRTLLNYARFRKDDEGDYGRTKRQQQVMQAIMSGVKNPLTLFTGSAALGTIKGVTSTNVSNIFMLTHAPSLAMDASKGITSYTVPENGDWIDAYDQYGGLGLQIDFTKYQAKLKDLLG</sequence>
<dbReference type="Pfam" id="PF03816">
    <property type="entry name" value="LytR_cpsA_psr"/>
    <property type="match status" value="1"/>
</dbReference>
<dbReference type="PANTHER" id="PTHR33392:SF8">
    <property type="entry name" value="REGULATORY PROTEIN MSRR"/>
    <property type="match status" value="1"/>
</dbReference>
<evidence type="ECO:0000256" key="1">
    <source>
        <dbReference type="ARBA" id="ARBA00004401"/>
    </source>
</evidence>
<organism evidence="15 16">
    <name type="scientific">Pseudolactococcus insecticola</name>
    <dbReference type="NCBI Taxonomy" id="2709158"/>
    <lineage>
        <taxon>Bacteria</taxon>
        <taxon>Bacillati</taxon>
        <taxon>Bacillota</taxon>
        <taxon>Bacilli</taxon>
        <taxon>Lactobacillales</taxon>
        <taxon>Streptococcaceae</taxon>
        <taxon>Pseudolactococcus</taxon>
    </lineage>
</organism>
<keyword evidence="7" id="KW-0805">Transcription regulation</keyword>